<dbReference type="KEGG" id="dpo:4800626"/>
<reference evidence="3" key="2">
    <citation type="submission" date="2025-08" db="UniProtKB">
        <authorList>
            <consortium name="RefSeq"/>
        </authorList>
    </citation>
    <scope>IDENTIFICATION</scope>
    <source>
        <strain evidence="3">MV-25-SWS-2005</strain>
        <tissue evidence="3">Whole body</tissue>
    </source>
</reference>
<dbReference type="InParanoid" id="A0A6I8UMF6"/>
<accession>A0A6I8UMF6</accession>
<reference evidence="2" key="1">
    <citation type="submission" date="2024-06" db="UniProtKB">
        <authorList>
            <consortium name="RefSeq"/>
        </authorList>
    </citation>
    <scope>NUCLEOTIDE SEQUENCE [LARGE SCALE GENOMIC DNA]</scope>
    <source>
        <strain evidence="2">MV2-25</strain>
    </source>
</reference>
<organism evidence="2 3">
    <name type="scientific">Drosophila pseudoobscura pseudoobscura</name>
    <name type="common">Fruit fly</name>
    <dbReference type="NCBI Taxonomy" id="46245"/>
    <lineage>
        <taxon>Eukaryota</taxon>
        <taxon>Metazoa</taxon>
        <taxon>Ecdysozoa</taxon>
        <taxon>Arthropoda</taxon>
        <taxon>Hexapoda</taxon>
        <taxon>Insecta</taxon>
        <taxon>Pterygota</taxon>
        <taxon>Neoptera</taxon>
        <taxon>Endopterygota</taxon>
        <taxon>Diptera</taxon>
        <taxon>Brachycera</taxon>
        <taxon>Muscomorpha</taxon>
        <taxon>Ephydroidea</taxon>
        <taxon>Drosophilidae</taxon>
        <taxon>Drosophila</taxon>
        <taxon>Sophophora</taxon>
    </lineage>
</organism>
<feature type="signal peptide" evidence="1">
    <location>
        <begin position="1"/>
        <end position="22"/>
    </location>
</feature>
<dbReference type="FunCoup" id="A0A6I8UMF6">
    <property type="interactions" value="24"/>
</dbReference>
<dbReference type="RefSeq" id="XP_001357867.3">
    <property type="nucleotide sequence ID" value="XM_001357830.4"/>
</dbReference>
<dbReference type="Proteomes" id="UP000001819">
    <property type="component" value="Chromosome 2"/>
</dbReference>
<sequence length="200" mass="22724">MFLHVILLDAIVLLAIVSHSSGGTYELLVADEKLFSDCPNQAKGTLNQHGMFDLSDLNRSMNAEGVNIAGSLTCAWDVQPEDRVEMSITLLYFDRGNWQSTVFSLVSKDFCKSMYDEKQYWYKFWTQHVTNSADVKDKCVLYPGTKLQLEPFMLSLRASTSGPFRNGRYKARIRFNAFDQSGASRLPNICFEIMGDIYKV</sequence>
<evidence type="ECO:0000256" key="1">
    <source>
        <dbReference type="SAM" id="SignalP"/>
    </source>
</evidence>
<evidence type="ECO:0000313" key="2">
    <source>
        <dbReference type="Proteomes" id="UP000001819"/>
    </source>
</evidence>
<name>A0A6I8UMF6_DROPS</name>
<keyword evidence="2" id="KW-1185">Reference proteome</keyword>
<evidence type="ECO:0000313" key="3">
    <source>
        <dbReference type="RefSeq" id="XP_001357867.3"/>
    </source>
</evidence>
<feature type="chain" id="PRO_5026121402" evidence="1">
    <location>
        <begin position="23"/>
        <end position="200"/>
    </location>
</feature>
<proteinExistence type="predicted"/>
<dbReference type="SMART" id="SM00675">
    <property type="entry name" value="DM11"/>
    <property type="match status" value="1"/>
</dbReference>
<keyword evidence="1" id="KW-0732">Signal</keyword>
<dbReference type="AlphaFoldDB" id="A0A6I8UMF6"/>
<dbReference type="InterPro" id="IPR006601">
    <property type="entry name" value="Uncharacterised_DM11_DROME"/>
</dbReference>
<gene>
    <name evidence="3" type="primary">CheB98a</name>
</gene>
<protein>
    <submittedName>
        <fullName evidence="3">Uncharacterized protein CheB98a</fullName>
    </submittedName>
</protein>